<feature type="transmembrane region" description="Helical" evidence="1">
    <location>
        <begin position="68"/>
        <end position="86"/>
    </location>
</feature>
<keyword evidence="1" id="KW-0472">Membrane</keyword>
<dbReference type="AlphaFoldDB" id="A0A1G9DJC5"/>
<dbReference type="Pfam" id="PF10754">
    <property type="entry name" value="DUF2569"/>
    <property type="match status" value="1"/>
</dbReference>
<dbReference type="Proteomes" id="UP000199305">
    <property type="component" value="Unassembled WGS sequence"/>
</dbReference>
<feature type="transmembrane region" description="Helical" evidence="1">
    <location>
        <begin position="95"/>
        <end position="112"/>
    </location>
</feature>
<gene>
    <name evidence="2" type="ORF">SAMN05216212_2827</name>
</gene>
<name>A0A1G9DJC5_9GAMM</name>
<reference evidence="3" key="1">
    <citation type="submission" date="2016-10" db="EMBL/GenBank/DDBJ databases">
        <authorList>
            <person name="Varghese N."/>
            <person name="Submissions S."/>
        </authorList>
    </citation>
    <scope>NUCLEOTIDE SEQUENCE [LARGE SCALE GENOMIC DNA]</scope>
    <source>
        <strain evidence="3">CGMCC 1.10658</strain>
    </source>
</reference>
<keyword evidence="1" id="KW-0812">Transmembrane</keyword>
<protein>
    <recommendedName>
        <fullName evidence="4">DUF2569 domain-containing protein</fullName>
    </recommendedName>
</protein>
<organism evidence="2 3">
    <name type="scientific">Microbulbifer yueqingensis</name>
    <dbReference type="NCBI Taxonomy" id="658219"/>
    <lineage>
        <taxon>Bacteria</taxon>
        <taxon>Pseudomonadati</taxon>
        <taxon>Pseudomonadota</taxon>
        <taxon>Gammaproteobacteria</taxon>
        <taxon>Cellvibrionales</taxon>
        <taxon>Microbulbiferaceae</taxon>
        <taxon>Microbulbifer</taxon>
    </lineage>
</organism>
<accession>A0A1G9DJC5</accession>
<proteinExistence type="predicted"/>
<sequence length="173" mass="19484">MNDNNETKGLGGWLILVGLGVVIAPIRMLITYIPIYKPIFEDGTWQALTTVGSEAYHPMWGPLLIGEIAYNSILVVALTYLVYLFFSKHYLFPKVFIAIILVSLVFIPLDSWMVTRIFPSEPVFDPDTTKEFLRTLIGGVIWIPYMLVSKRVKATFVEKAPEKDTQPTAESVA</sequence>
<feature type="transmembrane region" description="Helical" evidence="1">
    <location>
        <begin position="12"/>
        <end position="35"/>
    </location>
</feature>
<dbReference type="RefSeq" id="WP_091515933.1">
    <property type="nucleotide sequence ID" value="NZ_FNFH01000006.1"/>
</dbReference>
<dbReference type="STRING" id="658219.SAMN05216212_2827"/>
<dbReference type="InterPro" id="IPR019690">
    <property type="entry name" value="DUF2569"/>
</dbReference>
<evidence type="ECO:0000256" key="1">
    <source>
        <dbReference type="SAM" id="Phobius"/>
    </source>
</evidence>
<dbReference type="OrthoDB" id="9155572at2"/>
<keyword evidence="1" id="KW-1133">Transmembrane helix</keyword>
<evidence type="ECO:0000313" key="3">
    <source>
        <dbReference type="Proteomes" id="UP000199305"/>
    </source>
</evidence>
<evidence type="ECO:0008006" key="4">
    <source>
        <dbReference type="Google" id="ProtNLM"/>
    </source>
</evidence>
<dbReference type="EMBL" id="FNFH01000006">
    <property type="protein sequence ID" value="SDK63855.1"/>
    <property type="molecule type" value="Genomic_DNA"/>
</dbReference>
<evidence type="ECO:0000313" key="2">
    <source>
        <dbReference type="EMBL" id="SDK63855.1"/>
    </source>
</evidence>
<keyword evidence="3" id="KW-1185">Reference proteome</keyword>
<feature type="transmembrane region" description="Helical" evidence="1">
    <location>
        <begin position="132"/>
        <end position="148"/>
    </location>
</feature>